<evidence type="ECO:0000256" key="3">
    <source>
        <dbReference type="ARBA" id="ARBA00022692"/>
    </source>
</evidence>
<keyword evidence="5 6" id="KW-0472">Membrane</keyword>
<comment type="similarity">
    <text evidence="2">Belongs to the autoinducer-2 exporter (AI-2E) (TC 2.A.86) family.</text>
</comment>
<feature type="transmembrane region" description="Helical" evidence="6">
    <location>
        <begin position="131"/>
        <end position="157"/>
    </location>
</feature>
<dbReference type="OrthoDB" id="9774361at2"/>
<keyword evidence="4 6" id="KW-1133">Transmembrane helix</keyword>
<organism evidence="7 8">
    <name type="scientific">Caloramator fervidus</name>
    <dbReference type="NCBI Taxonomy" id="29344"/>
    <lineage>
        <taxon>Bacteria</taxon>
        <taxon>Bacillati</taxon>
        <taxon>Bacillota</taxon>
        <taxon>Clostridia</taxon>
        <taxon>Eubacteriales</taxon>
        <taxon>Clostridiaceae</taxon>
        <taxon>Caloramator</taxon>
    </lineage>
</organism>
<proteinExistence type="inferred from homology"/>
<evidence type="ECO:0000256" key="5">
    <source>
        <dbReference type="ARBA" id="ARBA00023136"/>
    </source>
</evidence>
<feature type="transmembrane region" description="Helical" evidence="6">
    <location>
        <begin position="216"/>
        <end position="242"/>
    </location>
</feature>
<reference evidence="8" key="1">
    <citation type="submission" date="2016-10" db="EMBL/GenBank/DDBJ databases">
        <authorList>
            <person name="Varghese N."/>
            <person name="Submissions S."/>
        </authorList>
    </citation>
    <scope>NUCLEOTIDE SEQUENCE [LARGE SCALE GENOMIC DNA]</scope>
    <source>
        <strain evidence="8">DSM 5463</strain>
    </source>
</reference>
<feature type="transmembrane region" description="Helical" evidence="6">
    <location>
        <begin position="59"/>
        <end position="83"/>
    </location>
</feature>
<dbReference type="EMBL" id="FNUK01000002">
    <property type="protein sequence ID" value="SEF45392.1"/>
    <property type="molecule type" value="Genomic_DNA"/>
</dbReference>
<evidence type="ECO:0000313" key="7">
    <source>
        <dbReference type="EMBL" id="SEF45392.1"/>
    </source>
</evidence>
<evidence type="ECO:0000256" key="2">
    <source>
        <dbReference type="ARBA" id="ARBA00009773"/>
    </source>
</evidence>
<comment type="subcellular location">
    <subcellularLocation>
        <location evidence="1">Membrane</location>
        <topology evidence="1">Multi-pass membrane protein</topology>
    </subcellularLocation>
</comment>
<keyword evidence="3 6" id="KW-0812">Transmembrane</keyword>
<evidence type="ECO:0000256" key="4">
    <source>
        <dbReference type="ARBA" id="ARBA00022989"/>
    </source>
</evidence>
<feature type="transmembrane region" description="Helical" evidence="6">
    <location>
        <begin position="282"/>
        <end position="311"/>
    </location>
</feature>
<dbReference type="Pfam" id="PF01594">
    <property type="entry name" value="AI-2E_transport"/>
    <property type="match status" value="1"/>
</dbReference>
<dbReference type="RefSeq" id="WP_103895287.1">
    <property type="nucleotide sequence ID" value="NZ_FNUK01000002.1"/>
</dbReference>
<name>A0A1H5S462_9CLOT</name>
<evidence type="ECO:0000313" key="8">
    <source>
        <dbReference type="Proteomes" id="UP000242850"/>
    </source>
</evidence>
<protein>
    <submittedName>
        <fullName evidence="7">Predicted PurR-regulated permease PerM</fullName>
    </submittedName>
</protein>
<evidence type="ECO:0000256" key="1">
    <source>
        <dbReference type="ARBA" id="ARBA00004141"/>
    </source>
</evidence>
<sequence length="329" mass="38296">MQVFNNSIRSKVIFLGIIILFLKVCSIYFGHLLFAIFISLLLQPFIEILRKLNVNKTTAIVLVYSIFILLMFFVIKFLVSYVYEVVVNLSNDFSYYASNFQILNEKFNNAINLGNVINYIKVTLDMFKDKILNLVLTALNSFANVFLIILISFIINYDFEKIKEYLKTFMPDDLQIAFYKTYIYLKSMIFIQLQLVVISLFFMTVCFHLLGFKEAFLYGFFCGVLDILPILGPALFFIPLIIYKFILNEKILAIGLILTYVINIMIRQILEVKLINMKLKISPLAIILVLYFGWIIFGWIGIFVSPILYLLSLEIFTKDNLFSKGVYSK</sequence>
<dbReference type="Proteomes" id="UP000242850">
    <property type="component" value="Unassembled WGS sequence"/>
</dbReference>
<feature type="transmembrane region" description="Helical" evidence="6">
    <location>
        <begin position="251"/>
        <end position="270"/>
    </location>
</feature>
<gene>
    <name evidence="7" type="ORF">SAMN05660865_00262</name>
</gene>
<feature type="transmembrane region" description="Helical" evidence="6">
    <location>
        <begin position="12"/>
        <end position="38"/>
    </location>
</feature>
<keyword evidence="8" id="KW-1185">Reference proteome</keyword>
<dbReference type="AlphaFoldDB" id="A0A1H5S462"/>
<evidence type="ECO:0000256" key="6">
    <source>
        <dbReference type="SAM" id="Phobius"/>
    </source>
</evidence>
<feature type="transmembrane region" description="Helical" evidence="6">
    <location>
        <begin position="189"/>
        <end position="210"/>
    </location>
</feature>
<dbReference type="InterPro" id="IPR002549">
    <property type="entry name" value="AI-2E-like"/>
</dbReference>
<accession>A0A1H5S462</accession>
<dbReference type="GO" id="GO:0016020">
    <property type="term" value="C:membrane"/>
    <property type="evidence" value="ECO:0007669"/>
    <property type="project" value="UniProtKB-SubCell"/>
</dbReference>